<reference evidence="2 3" key="1">
    <citation type="submission" date="2018-05" db="EMBL/GenBank/DDBJ databases">
        <title>Complete Genome Sequence of Methylobacterium sp. 17Sr1-43.</title>
        <authorList>
            <person name="Srinivasan S."/>
        </authorList>
    </citation>
    <scope>NUCLEOTIDE SEQUENCE [LARGE SCALE GENOMIC DNA]</scope>
    <source>
        <strain evidence="2 3">17Sr1-43</strain>
    </source>
</reference>
<dbReference type="Pfam" id="PF05050">
    <property type="entry name" value="Methyltransf_21"/>
    <property type="match status" value="1"/>
</dbReference>
<dbReference type="OrthoDB" id="5354021at2"/>
<dbReference type="InterPro" id="IPR006342">
    <property type="entry name" value="FkbM_mtfrase"/>
</dbReference>
<dbReference type="InterPro" id="IPR029063">
    <property type="entry name" value="SAM-dependent_MTases_sf"/>
</dbReference>
<keyword evidence="2" id="KW-0808">Transferase</keyword>
<dbReference type="NCBIfam" id="TIGR01444">
    <property type="entry name" value="fkbM_fam"/>
    <property type="match status" value="1"/>
</dbReference>
<evidence type="ECO:0000313" key="2">
    <source>
        <dbReference type="EMBL" id="AWN36367.1"/>
    </source>
</evidence>
<dbReference type="GO" id="GO:0008171">
    <property type="term" value="F:O-methyltransferase activity"/>
    <property type="evidence" value="ECO:0007669"/>
    <property type="project" value="TreeGrafter"/>
</dbReference>
<dbReference type="KEGG" id="meti:DK427_12045"/>
<organism evidence="2 3">
    <name type="scientific">Methylobacterium radiodurans</name>
    <dbReference type="NCBI Taxonomy" id="2202828"/>
    <lineage>
        <taxon>Bacteria</taxon>
        <taxon>Pseudomonadati</taxon>
        <taxon>Pseudomonadota</taxon>
        <taxon>Alphaproteobacteria</taxon>
        <taxon>Hyphomicrobiales</taxon>
        <taxon>Methylobacteriaceae</taxon>
        <taxon>Methylobacterium</taxon>
    </lineage>
</organism>
<dbReference type="InterPro" id="IPR053188">
    <property type="entry name" value="FkbM_Methyltransferase"/>
</dbReference>
<gene>
    <name evidence="2" type="ORF">DK427_12045</name>
</gene>
<protein>
    <submittedName>
        <fullName evidence="2">FkbM family methyltransferase</fullName>
    </submittedName>
</protein>
<accession>A0A2U8VRN4</accession>
<dbReference type="AlphaFoldDB" id="A0A2U8VRN4"/>
<evidence type="ECO:0000313" key="3">
    <source>
        <dbReference type="Proteomes" id="UP000246058"/>
    </source>
</evidence>
<dbReference type="RefSeq" id="WP_109951469.1">
    <property type="nucleotide sequence ID" value="NZ_CP029551.1"/>
</dbReference>
<keyword evidence="2" id="KW-0489">Methyltransferase</keyword>
<dbReference type="PANTHER" id="PTHR36973">
    <property type="entry name" value="SLL1456 PROTEIN-RELATED"/>
    <property type="match status" value="1"/>
</dbReference>
<feature type="domain" description="Methyltransferase FkbM" evidence="1">
    <location>
        <begin position="89"/>
        <end position="258"/>
    </location>
</feature>
<evidence type="ECO:0000259" key="1">
    <source>
        <dbReference type="Pfam" id="PF05050"/>
    </source>
</evidence>
<dbReference type="Gene3D" id="3.40.50.150">
    <property type="entry name" value="Vaccinia Virus protein VP39"/>
    <property type="match status" value="1"/>
</dbReference>
<dbReference type="SUPFAM" id="SSF53335">
    <property type="entry name" value="S-adenosyl-L-methionine-dependent methyltransferases"/>
    <property type="match status" value="1"/>
</dbReference>
<proteinExistence type="predicted"/>
<sequence>MTASIPTAPADFAKSVSAVYRVLLGREPEEAGLAYHIGLLKQSHDLMDVVGTLTRSPEFAARMSALISDPARGPAPAPADLAEPITIVDIGAQRLSDESHAYAPLEAAGYRTRVIGFEPLAERLQDRKTAEADEALEMLPYFIGDGSRRTFYINNYDATSSLLPLNERLTSQFVELAYLDTVRTEDASTRKLDDVLPAHQRIDFLKLDIQGFELEALKGAEAALARTLVVHCEASFAEIYKGQCFFSDVEIFLRARGFAFIDIVHAHRAGYVVPSGTVRGDRLLWADAVFFKEPEGLTPSERAVQAVIAQFVYGKHALAEKLNAFT</sequence>
<dbReference type="Proteomes" id="UP000246058">
    <property type="component" value="Chromosome"/>
</dbReference>
<dbReference type="PANTHER" id="PTHR36973:SF4">
    <property type="entry name" value="NODULATION PROTEIN"/>
    <property type="match status" value="1"/>
</dbReference>
<name>A0A2U8VRN4_9HYPH</name>
<keyword evidence="3" id="KW-1185">Reference proteome</keyword>
<dbReference type="GO" id="GO:0032259">
    <property type="term" value="P:methylation"/>
    <property type="evidence" value="ECO:0007669"/>
    <property type="project" value="UniProtKB-KW"/>
</dbReference>
<dbReference type="EMBL" id="CP029551">
    <property type="protein sequence ID" value="AWN36367.1"/>
    <property type="molecule type" value="Genomic_DNA"/>
</dbReference>